<name>A0A212JIW5_9BACT</name>
<evidence type="ECO:0000313" key="1">
    <source>
        <dbReference type="EMBL" id="SBV99389.1"/>
    </source>
</evidence>
<protein>
    <submittedName>
        <fullName evidence="1">Uncharacterized protein</fullName>
    </submittedName>
</protein>
<proteinExistence type="predicted"/>
<sequence>MGGSGRQRRRVALVGQYSAGGLIALLVWRGKAGPGHGYGATDNQGRQPCCRQTADYPPSGPDCVRCYKEKLPGIHVLPSIFIVRNLHYDRFCHLARCDGTFLLTYQFILI</sequence>
<gene>
    <name evidence="1" type="ORF">KM92DES2_11204</name>
</gene>
<dbReference type="EMBL" id="FLUP01000001">
    <property type="protein sequence ID" value="SBV99389.1"/>
    <property type="molecule type" value="Genomic_DNA"/>
</dbReference>
<organism evidence="1">
    <name type="scientific">uncultured Desulfovibrio sp</name>
    <dbReference type="NCBI Taxonomy" id="167968"/>
    <lineage>
        <taxon>Bacteria</taxon>
        <taxon>Pseudomonadati</taxon>
        <taxon>Thermodesulfobacteriota</taxon>
        <taxon>Desulfovibrionia</taxon>
        <taxon>Desulfovibrionales</taxon>
        <taxon>Desulfovibrionaceae</taxon>
        <taxon>Desulfovibrio</taxon>
        <taxon>environmental samples</taxon>
    </lineage>
</organism>
<accession>A0A212JIW5</accession>
<reference evidence="1" key="1">
    <citation type="submission" date="2016-04" db="EMBL/GenBank/DDBJ databases">
        <authorList>
            <person name="Evans L.H."/>
            <person name="Alamgir A."/>
            <person name="Owens N."/>
            <person name="Weber N.D."/>
            <person name="Virtaneva K."/>
            <person name="Barbian K."/>
            <person name="Babar A."/>
            <person name="Rosenke K."/>
        </authorList>
    </citation>
    <scope>NUCLEOTIDE SEQUENCE</scope>
    <source>
        <strain evidence="1">92-2</strain>
    </source>
</reference>
<dbReference type="AlphaFoldDB" id="A0A212JIW5"/>